<keyword evidence="6" id="KW-0812">Transmembrane</keyword>
<feature type="compositionally biased region" description="Basic and acidic residues" evidence="5">
    <location>
        <begin position="355"/>
        <end position="371"/>
    </location>
</feature>
<keyword evidence="1" id="KW-0962">Peroxisome biogenesis</keyword>
<feature type="compositionally biased region" description="Low complexity" evidence="5">
    <location>
        <begin position="400"/>
        <end position="411"/>
    </location>
</feature>
<evidence type="ECO:0000256" key="5">
    <source>
        <dbReference type="SAM" id="MobiDB-lite"/>
    </source>
</evidence>
<sequence>MHELAGDIIRFSNNTAGMEKILKGLIGLCLLPSTPTFQMFSPLSPRITDKLNVASKEIGIARKVVKILYVLDAALKALEARRGTKGGPLKWFIFGKWFCSFVYAASETVTILHQMGVLNTTKSFWAKTVNRRGSKFYFFSIVFSIMASAYQLVEITMDEKKIMRERRRLRAHRHSSAVAYTSTPHRGAAWTTDEWSSATSSSDTDNLTYRERREREAARKRALHQDGYHVNASGVDSGSSANSPTVNPSILSAEARLANAAEWERKKLFVDAARTSGTKNAEVPQTGPIVTQLMADICDLAIPAHKVGWYDNKEFVSFAHVISSFLAGSVIWGRVNAKPAPPEEPKGPRASIQMIKRDEREREREHREHRGNGTTTTTTTTTRVERSRSDGRGVERVENTRTTSTSADARSGGTGYAGWPRDPAAAQGAAYATAEWARNQEPATQYSTMAHNGVSLNAAKERNLQF</sequence>
<dbReference type="EMBL" id="JAVHNQ010000013">
    <property type="protein sequence ID" value="KAK6334184.1"/>
    <property type="molecule type" value="Genomic_DNA"/>
</dbReference>
<keyword evidence="8" id="KW-1185">Reference proteome</keyword>
<accession>A0AAV9U535</accession>
<feature type="compositionally biased region" description="Basic and acidic residues" evidence="5">
    <location>
        <begin position="208"/>
        <end position="223"/>
    </location>
</feature>
<feature type="compositionally biased region" description="Basic and acidic residues" evidence="5">
    <location>
        <begin position="383"/>
        <end position="399"/>
    </location>
</feature>
<feature type="compositionally biased region" description="Polar residues" evidence="5">
    <location>
        <begin position="193"/>
        <end position="207"/>
    </location>
</feature>
<feature type="region of interest" description="Disordered" evidence="5">
    <location>
        <begin position="191"/>
        <end position="223"/>
    </location>
</feature>
<dbReference type="GO" id="GO:0016559">
    <property type="term" value="P:peroxisome fission"/>
    <property type="evidence" value="ECO:0007669"/>
    <property type="project" value="InterPro"/>
</dbReference>
<protein>
    <submittedName>
        <fullName evidence="7">Uncharacterized protein</fullName>
    </submittedName>
</protein>
<evidence type="ECO:0000313" key="7">
    <source>
        <dbReference type="EMBL" id="KAK6334184.1"/>
    </source>
</evidence>
<comment type="caution">
    <text evidence="7">The sequence shown here is derived from an EMBL/GenBank/DDBJ whole genome shotgun (WGS) entry which is preliminary data.</text>
</comment>
<comment type="subcellular location">
    <subcellularLocation>
        <location evidence="4">Peroxisome membrane</location>
    </subcellularLocation>
</comment>
<gene>
    <name evidence="7" type="ORF">TWF696_002685</name>
</gene>
<proteinExistence type="predicted"/>
<dbReference type="GO" id="GO:0005778">
    <property type="term" value="C:peroxisomal membrane"/>
    <property type="evidence" value="ECO:0007669"/>
    <property type="project" value="UniProtKB-SubCell"/>
</dbReference>
<evidence type="ECO:0000256" key="2">
    <source>
        <dbReference type="ARBA" id="ARBA00023136"/>
    </source>
</evidence>
<dbReference type="Proteomes" id="UP001375240">
    <property type="component" value="Unassembled WGS sequence"/>
</dbReference>
<dbReference type="PANTHER" id="PTHR12652">
    <property type="entry name" value="PEROXISOMAL BIOGENESIS FACTOR 11"/>
    <property type="match status" value="1"/>
</dbReference>
<keyword evidence="6" id="KW-1133">Transmembrane helix</keyword>
<feature type="transmembrane region" description="Helical" evidence="6">
    <location>
        <begin position="136"/>
        <end position="157"/>
    </location>
</feature>
<evidence type="ECO:0000256" key="3">
    <source>
        <dbReference type="ARBA" id="ARBA00023140"/>
    </source>
</evidence>
<evidence type="ECO:0000256" key="6">
    <source>
        <dbReference type="SAM" id="Phobius"/>
    </source>
</evidence>
<keyword evidence="3" id="KW-0576">Peroxisome</keyword>
<evidence type="ECO:0000313" key="8">
    <source>
        <dbReference type="Proteomes" id="UP001375240"/>
    </source>
</evidence>
<dbReference type="InterPro" id="IPR008733">
    <property type="entry name" value="PEX11"/>
</dbReference>
<evidence type="ECO:0000256" key="4">
    <source>
        <dbReference type="ARBA" id="ARBA00046271"/>
    </source>
</evidence>
<keyword evidence="2 6" id="KW-0472">Membrane</keyword>
<dbReference type="Pfam" id="PF05648">
    <property type="entry name" value="PEX11"/>
    <property type="match status" value="1"/>
</dbReference>
<reference evidence="7 8" key="1">
    <citation type="submission" date="2019-10" db="EMBL/GenBank/DDBJ databases">
        <authorList>
            <person name="Palmer J.M."/>
        </authorList>
    </citation>
    <scope>NUCLEOTIDE SEQUENCE [LARGE SCALE GENOMIC DNA]</scope>
    <source>
        <strain evidence="7 8">TWF696</strain>
    </source>
</reference>
<organism evidence="7 8">
    <name type="scientific">Orbilia brochopaga</name>
    <dbReference type="NCBI Taxonomy" id="3140254"/>
    <lineage>
        <taxon>Eukaryota</taxon>
        <taxon>Fungi</taxon>
        <taxon>Dikarya</taxon>
        <taxon>Ascomycota</taxon>
        <taxon>Pezizomycotina</taxon>
        <taxon>Orbiliomycetes</taxon>
        <taxon>Orbiliales</taxon>
        <taxon>Orbiliaceae</taxon>
        <taxon>Orbilia</taxon>
    </lineage>
</organism>
<evidence type="ECO:0000256" key="1">
    <source>
        <dbReference type="ARBA" id="ARBA00022593"/>
    </source>
</evidence>
<name>A0AAV9U535_9PEZI</name>
<dbReference type="AlphaFoldDB" id="A0AAV9U535"/>
<dbReference type="PANTHER" id="PTHR12652:SF23">
    <property type="entry name" value="MICROBODY (PEROXISOME) PROLIFERATION PROTEIN PEROXIN 11B (EUROFUNG)"/>
    <property type="match status" value="1"/>
</dbReference>
<feature type="region of interest" description="Disordered" evidence="5">
    <location>
        <begin position="338"/>
        <end position="421"/>
    </location>
</feature>